<dbReference type="RefSeq" id="WP_179724178.1">
    <property type="nucleotide sequence ID" value="NZ_BAABFH010000001.1"/>
</dbReference>
<name>A0A853AUV4_9PSEU</name>
<gene>
    <name evidence="1" type="ORF">HNR68_005042</name>
</gene>
<sequence>MAKNSFPMMQSSSGVLSKVVKVVLGLALVLLVVNYPSDAATWVKDALSWLGTAAHGVASFLREVFSR</sequence>
<evidence type="ECO:0000313" key="2">
    <source>
        <dbReference type="Proteomes" id="UP000587002"/>
    </source>
</evidence>
<protein>
    <submittedName>
        <fullName evidence="1">Uncharacterized protein</fullName>
    </submittedName>
</protein>
<dbReference type="Proteomes" id="UP000587002">
    <property type="component" value="Unassembled WGS sequence"/>
</dbReference>
<evidence type="ECO:0000313" key="1">
    <source>
        <dbReference type="EMBL" id="NYI86412.1"/>
    </source>
</evidence>
<proteinExistence type="predicted"/>
<comment type="caution">
    <text evidence="1">The sequence shown here is derived from an EMBL/GenBank/DDBJ whole genome shotgun (WGS) entry which is preliminary data.</text>
</comment>
<dbReference type="EMBL" id="JACCFJ010000001">
    <property type="protein sequence ID" value="NYI86412.1"/>
    <property type="molecule type" value="Genomic_DNA"/>
</dbReference>
<accession>A0A853AUV4</accession>
<organism evidence="1 2">
    <name type="scientific">Saccharopolyspora hordei</name>
    <dbReference type="NCBI Taxonomy" id="1838"/>
    <lineage>
        <taxon>Bacteria</taxon>
        <taxon>Bacillati</taxon>
        <taxon>Actinomycetota</taxon>
        <taxon>Actinomycetes</taxon>
        <taxon>Pseudonocardiales</taxon>
        <taxon>Pseudonocardiaceae</taxon>
        <taxon>Saccharopolyspora</taxon>
    </lineage>
</organism>
<reference evidence="1 2" key="1">
    <citation type="submission" date="2020-07" db="EMBL/GenBank/DDBJ databases">
        <title>Sequencing the genomes of 1000 actinobacteria strains.</title>
        <authorList>
            <person name="Klenk H.-P."/>
        </authorList>
    </citation>
    <scope>NUCLEOTIDE SEQUENCE [LARGE SCALE GENOMIC DNA]</scope>
    <source>
        <strain evidence="1 2">DSM 44065</strain>
    </source>
</reference>
<dbReference type="AlphaFoldDB" id="A0A853AUV4"/>
<keyword evidence="2" id="KW-1185">Reference proteome</keyword>